<evidence type="ECO:0000256" key="1">
    <source>
        <dbReference type="ARBA" id="ARBA00022723"/>
    </source>
</evidence>
<dbReference type="PROSITE" id="PS51393">
    <property type="entry name" value="LIPOXYGENASE_3"/>
    <property type="match status" value="1"/>
</dbReference>
<keyword evidence="3" id="KW-0560">Oxidoreductase</keyword>
<comment type="caution">
    <text evidence="5">The sequence shown here is derived from an EMBL/GenBank/DDBJ whole genome shotgun (WGS) entry which is preliminary data.</text>
</comment>
<feature type="domain" description="Lipoxygenase" evidence="4">
    <location>
        <begin position="1"/>
        <end position="118"/>
    </location>
</feature>
<dbReference type="InterPro" id="IPR013819">
    <property type="entry name" value="LipOase_C"/>
</dbReference>
<dbReference type="InterPro" id="IPR000907">
    <property type="entry name" value="LipOase"/>
</dbReference>
<dbReference type="Gene3D" id="1.20.245.10">
    <property type="entry name" value="Lipoxygenase-1, Domain 5"/>
    <property type="match status" value="2"/>
</dbReference>
<evidence type="ECO:0000256" key="3">
    <source>
        <dbReference type="ARBA" id="ARBA00023002"/>
    </source>
</evidence>
<dbReference type="GO" id="GO:0046872">
    <property type="term" value="F:metal ion binding"/>
    <property type="evidence" value="ECO:0007669"/>
    <property type="project" value="UniProtKB-KW"/>
</dbReference>
<reference evidence="5 6" key="1">
    <citation type="journal article" date="2017" name="Genome Biol.">
        <title>New reference genome sequences of hot pepper reveal the massive evolution of plant disease-resistance genes by retroduplication.</title>
        <authorList>
            <person name="Kim S."/>
            <person name="Park J."/>
            <person name="Yeom S.I."/>
            <person name="Kim Y.M."/>
            <person name="Seo E."/>
            <person name="Kim K.T."/>
            <person name="Kim M.S."/>
            <person name="Lee J.M."/>
            <person name="Cheong K."/>
            <person name="Shin H.S."/>
            <person name="Kim S.B."/>
            <person name="Han K."/>
            <person name="Lee J."/>
            <person name="Park M."/>
            <person name="Lee H.A."/>
            <person name="Lee H.Y."/>
            <person name="Lee Y."/>
            <person name="Oh S."/>
            <person name="Lee J.H."/>
            <person name="Choi E."/>
            <person name="Choi E."/>
            <person name="Lee S.E."/>
            <person name="Jeon J."/>
            <person name="Kim H."/>
            <person name="Choi G."/>
            <person name="Song H."/>
            <person name="Lee J."/>
            <person name="Lee S.C."/>
            <person name="Kwon J.K."/>
            <person name="Lee H.Y."/>
            <person name="Koo N."/>
            <person name="Hong Y."/>
            <person name="Kim R.W."/>
            <person name="Kang W.H."/>
            <person name="Huh J.H."/>
            <person name="Kang B.C."/>
            <person name="Yang T.J."/>
            <person name="Lee Y.H."/>
            <person name="Bennetzen J.L."/>
            <person name="Choi D."/>
        </authorList>
    </citation>
    <scope>NUCLEOTIDE SEQUENCE [LARGE SCALE GENOMIC DNA]</scope>
    <source>
        <strain evidence="6">cv. PBC81</strain>
    </source>
</reference>
<keyword evidence="6" id="KW-1185">Reference proteome</keyword>
<dbReference type="STRING" id="33114.A0A2G2VMT7"/>
<keyword evidence="1" id="KW-0479">Metal-binding</keyword>
<gene>
    <name evidence="5" type="ORF">CQW23_26069</name>
</gene>
<dbReference type="Pfam" id="PF00305">
    <property type="entry name" value="Lipoxygenase"/>
    <property type="match status" value="1"/>
</dbReference>
<accession>A0A2G2VMT7</accession>
<evidence type="ECO:0000313" key="6">
    <source>
        <dbReference type="Proteomes" id="UP000224567"/>
    </source>
</evidence>
<dbReference type="GO" id="GO:0016702">
    <property type="term" value="F:oxidoreductase activity, acting on single donors with incorporation of molecular oxygen, incorporation of two atoms of oxygen"/>
    <property type="evidence" value="ECO:0007669"/>
    <property type="project" value="InterPro"/>
</dbReference>
<dbReference type="AlphaFoldDB" id="A0A2G2VMT7"/>
<name>A0A2G2VMT7_CAPBA</name>
<sequence>MGMAVEDPTEPCGVELVIKDYPYAADSLLIWSVIKELVESHIQRYYAEPEYVKLDVEIQAINFGQYLLAGDVIYRHNLMWKLIPQEEDSEYKQFLFDLEQMVLSSLPTQFQATKFLAV</sequence>
<evidence type="ECO:0000256" key="2">
    <source>
        <dbReference type="ARBA" id="ARBA00022964"/>
    </source>
</evidence>
<dbReference type="PANTHER" id="PTHR11771">
    <property type="entry name" value="LIPOXYGENASE"/>
    <property type="match status" value="1"/>
</dbReference>
<dbReference type="OrthoDB" id="1292605at2759"/>
<dbReference type="InterPro" id="IPR036226">
    <property type="entry name" value="LipOase_C_sf"/>
</dbReference>
<evidence type="ECO:0000259" key="4">
    <source>
        <dbReference type="PROSITE" id="PS51393"/>
    </source>
</evidence>
<reference evidence="6" key="2">
    <citation type="journal article" date="2017" name="J. Anim. Genet.">
        <title>Multiple reference genome sequences of hot pepper reveal the massive evolution of plant disease resistance genes by retroduplication.</title>
        <authorList>
            <person name="Kim S."/>
            <person name="Park J."/>
            <person name="Yeom S.-I."/>
            <person name="Kim Y.-M."/>
            <person name="Seo E."/>
            <person name="Kim K.-T."/>
            <person name="Kim M.-S."/>
            <person name="Lee J.M."/>
            <person name="Cheong K."/>
            <person name="Shin H.-S."/>
            <person name="Kim S.-B."/>
            <person name="Han K."/>
            <person name="Lee J."/>
            <person name="Park M."/>
            <person name="Lee H.-A."/>
            <person name="Lee H.-Y."/>
            <person name="Lee Y."/>
            <person name="Oh S."/>
            <person name="Lee J.H."/>
            <person name="Choi E."/>
            <person name="Choi E."/>
            <person name="Lee S.E."/>
            <person name="Jeon J."/>
            <person name="Kim H."/>
            <person name="Choi G."/>
            <person name="Song H."/>
            <person name="Lee J."/>
            <person name="Lee S.-C."/>
            <person name="Kwon J.-K."/>
            <person name="Lee H.-Y."/>
            <person name="Koo N."/>
            <person name="Hong Y."/>
            <person name="Kim R.W."/>
            <person name="Kang W.-H."/>
            <person name="Huh J.H."/>
            <person name="Kang B.-C."/>
            <person name="Yang T.-J."/>
            <person name="Lee Y.-H."/>
            <person name="Bennetzen J.L."/>
            <person name="Choi D."/>
        </authorList>
    </citation>
    <scope>NUCLEOTIDE SEQUENCE [LARGE SCALE GENOMIC DNA]</scope>
    <source>
        <strain evidence="6">cv. PBC81</strain>
    </source>
</reference>
<proteinExistence type="predicted"/>
<dbReference type="GO" id="GO:0034440">
    <property type="term" value="P:lipid oxidation"/>
    <property type="evidence" value="ECO:0007669"/>
    <property type="project" value="InterPro"/>
</dbReference>
<dbReference type="EMBL" id="MLFT02000011">
    <property type="protein sequence ID" value="PHT34269.1"/>
    <property type="molecule type" value="Genomic_DNA"/>
</dbReference>
<evidence type="ECO:0000313" key="5">
    <source>
        <dbReference type="EMBL" id="PHT34269.1"/>
    </source>
</evidence>
<keyword evidence="2" id="KW-0223">Dioxygenase</keyword>
<dbReference type="Proteomes" id="UP000224567">
    <property type="component" value="Unassembled WGS sequence"/>
</dbReference>
<dbReference type="SUPFAM" id="SSF48484">
    <property type="entry name" value="Lipoxigenase"/>
    <property type="match status" value="1"/>
</dbReference>
<protein>
    <recommendedName>
        <fullName evidence="4">Lipoxygenase domain-containing protein</fullName>
    </recommendedName>
</protein>
<organism evidence="5 6">
    <name type="scientific">Capsicum baccatum</name>
    <name type="common">Peruvian pepper</name>
    <dbReference type="NCBI Taxonomy" id="33114"/>
    <lineage>
        <taxon>Eukaryota</taxon>
        <taxon>Viridiplantae</taxon>
        <taxon>Streptophyta</taxon>
        <taxon>Embryophyta</taxon>
        <taxon>Tracheophyta</taxon>
        <taxon>Spermatophyta</taxon>
        <taxon>Magnoliopsida</taxon>
        <taxon>eudicotyledons</taxon>
        <taxon>Gunneridae</taxon>
        <taxon>Pentapetalae</taxon>
        <taxon>asterids</taxon>
        <taxon>lamiids</taxon>
        <taxon>Solanales</taxon>
        <taxon>Solanaceae</taxon>
        <taxon>Solanoideae</taxon>
        <taxon>Capsiceae</taxon>
        <taxon>Capsicum</taxon>
    </lineage>
</organism>